<dbReference type="Pfam" id="PF08707">
    <property type="entry name" value="PriCT_2"/>
    <property type="match status" value="1"/>
</dbReference>
<dbReference type="PATRIC" id="fig|999413.4.peg.247"/>
<feature type="domain" description="Primase C-terminal 2" evidence="1">
    <location>
        <begin position="7"/>
        <end position="79"/>
    </location>
</feature>
<dbReference type="eggNOG" id="COG3598">
    <property type="taxonomic scope" value="Bacteria"/>
</dbReference>
<keyword evidence="3" id="KW-1185">Reference proteome</keyword>
<dbReference type="SUPFAM" id="SSF52540">
    <property type="entry name" value="P-loop containing nucleoside triphosphate hydrolases"/>
    <property type="match status" value="1"/>
</dbReference>
<dbReference type="AlphaFoldDB" id="N9WWG5"/>
<dbReference type="InterPro" id="IPR038724">
    <property type="entry name" value="RepA"/>
</dbReference>
<proteinExistence type="predicted"/>
<dbReference type="Pfam" id="PF13481">
    <property type="entry name" value="AAA_25"/>
    <property type="match status" value="1"/>
</dbReference>
<dbReference type="RefSeq" id="WP_002605935.1">
    <property type="nucleotide sequence ID" value="NZ_KB850943.1"/>
</dbReference>
<dbReference type="CDD" id="cd01125">
    <property type="entry name" value="RepA_RSF1010_like"/>
    <property type="match status" value="1"/>
</dbReference>
<protein>
    <recommendedName>
        <fullName evidence="1">Primase C-terminal 2 domain-containing protein</fullName>
    </recommendedName>
</protein>
<accession>N9WWG5</accession>
<evidence type="ECO:0000313" key="2">
    <source>
        <dbReference type="EMBL" id="ENY87781.1"/>
    </source>
</evidence>
<dbReference type="HOGENOM" id="CLU_410934_0_0_9"/>
<dbReference type="GO" id="GO:0016817">
    <property type="term" value="F:hydrolase activity, acting on acid anhydrides"/>
    <property type="evidence" value="ECO:0007669"/>
    <property type="project" value="InterPro"/>
</dbReference>
<comment type="caution">
    <text evidence="2">The sequence shown here is derived from an EMBL/GenBank/DDBJ whole genome shotgun (WGS) entry which is preliminary data.</text>
</comment>
<organism evidence="2 3">
    <name type="scientific">[Clostridium] innocuum 2959</name>
    <dbReference type="NCBI Taxonomy" id="999413"/>
    <lineage>
        <taxon>Bacteria</taxon>
        <taxon>Bacillati</taxon>
        <taxon>Bacillota</taxon>
        <taxon>Clostridia</taxon>
        <taxon>Eubacteriales</taxon>
        <taxon>Clostridiaceae</taxon>
        <taxon>Clostridium</taxon>
    </lineage>
</organism>
<evidence type="ECO:0000259" key="1">
    <source>
        <dbReference type="Pfam" id="PF08707"/>
    </source>
</evidence>
<dbReference type="EMBL" id="AGYV01000001">
    <property type="protein sequence ID" value="ENY87781.1"/>
    <property type="molecule type" value="Genomic_DNA"/>
</dbReference>
<dbReference type="InterPro" id="IPR027417">
    <property type="entry name" value="P-loop_NTPase"/>
</dbReference>
<dbReference type="Proteomes" id="UP000013051">
    <property type="component" value="Unassembled WGS sequence"/>
</dbReference>
<reference evidence="2 3" key="1">
    <citation type="submission" date="2013-01" db="EMBL/GenBank/DDBJ databases">
        <title>The Genome Sequence of Clostridium innocuum 2959.</title>
        <authorList>
            <consortium name="The Broad Institute Genome Sequencing Platform"/>
            <person name="Earl A."/>
            <person name="Ward D."/>
            <person name="Feldgarden M."/>
            <person name="Gevers D."/>
            <person name="Courvalin P."/>
            <person name="Lambert T."/>
            <person name="Walker B."/>
            <person name="Young S.K."/>
            <person name="Zeng Q."/>
            <person name="Gargeya S."/>
            <person name="Fitzgerald M."/>
            <person name="Haas B."/>
            <person name="Abouelleil A."/>
            <person name="Alvarado L."/>
            <person name="Arachchi H.M."/>
            <person name="Berlin A.M."/>
            <person name="Chapman S.B."/>
            <person name="Dewar J."/>
            <person name="Goldberg J."/>
            <person name="Griggs A."/>
            <person name="Gujja S."/>
            <person name="Hansen M."/>
            <person name="Howarth C."/>
            <person name="Imamovic A."/>
            <person name="Larimer J."/>
            <person name="McCowan C."/>
            <person name="Murphy C."/>
            <person name="Neiman D."/>
            <person name="Pearson M."/>
            <person name="Priest M."/>
            <person name="Roberts A."/>
            <person name="Saif S."/>
            <person name="Shea T."/>
            <person name="Sisk P."/>
            <person name="Sykes S."/>
            <person name="Wortman J."/>
            <person name="Nusbaum C."/>
            <person name="Birren B."/>
        </authorList>
    </citation>
    <scope>NUCLEOTIDE SEQUENCE [LARGE SCALE GENOMIC DNA]</scope>
    <source>
        <strain evidence="2 3">2959</strain>
    </source>
</reference>
<dbReference type="InterPro" id="IPR014819">
    <property type="entry name" value="PriCT_2"/>
</dbReference>
<sequence length="737" mass="84038">MQNTDLKELLDYIDPTSLNYQEWVNVGMALKYEGYTAADWDAWSMQDSGRYHKNECFKKWDTFKGTGIPVTGATITQMAKDRGWQPMRSGGRELDWNDVISGDDDLVIVDKGWIEGKEIQEPKIWNPVKELSTYLEILFDSDENVGYVTRSWVKEGKHLPTKGCCDRTAGQLIQELQKCNGDIGRVLGDYNPEAGAWIRFNPLDGKGGKNENVVDWRYALVESDSMDLAQQNAIIRELELPVACLVYSGGKSIHAIVHIDAADYHEYRKRVDYLYTICKKNGLEVDQQNKNPSRLSRMPGVTRNGKKQFLIDTNIGKASWNEWQEWIESVNDELPEPESLEDYWDNLPDLAPPLIDGVLRQGHKMLIAGPSKAGKSFALIEMCIAIAEGMKWFGWPCTQGKVMYVNLELDRASCLHRFKDVYQELHIAPRGLKNIDIWNLRGKSIPMDKLAPKLIRRAAKKNYIAIIIDPIYKVITGDENSADQMANFCNQFDKVCTELGCAVVYCHHHSKGSQGGKRSMDRASGSGVFARDPDALLDLIELDVNENLVEQQSNRAVCDVCMKWLQKYGKEDIANEDDQCSEKQMLAICRVNLKAVYEEIIKEVAEVRKQVQWRTAWRIEGTLREFPKFEPVNLWFDYPVHRVDHIGVLKDVVPEDAQPAWQKAIAKRKDPEVKKKERKTSIETAYEACGIDDKVTVSALSEYMGVGEKTVRRHIKEHGGFYIKDGIVLRKEEGQKQ</sequence>
<evidence type="ECO:0000313" key="3">
    <source>
        <dbReference type="Proteomes" id="UP000013051"/>
    </source>
</evidence>
<gene>
    <name evidence="2" type="ORF">HMPREF1094_00232</name>
</gene>
<dbReference type="Gene3D" id="3.40.50.300">
    <property type="entry name" value="P-loop containing nucleotide triphosphate hydrolases"/>
    <property type="match status" value="1"/>
</dbReference>
<name>N9WWG5_CLOIN</name>